<accession>A0A158QIL9</accession>
<dbReference type="EMBL" id="UZAE01012687">
    <property type="protein sequence ID" value="VDO06229.1"/>
    <property type="molecule type" value="Genomic_DNA"/>
</dbReference>
<dbReference type="SMART" id="SM00714">
    <property type="entry name" value="LITAF"/>
    <property type="match status" value="1"/>
</dbReference>
<evidence type="ECO:0000256" key="4">
    <source>
        <dbReference type="ARBA" id="ARBA00005975"/>
    </source>
</evidence>
<keyword evidence="8" id="KW-0812">Transmembrane</keyword>
<reference evidence="12" key="1">
    <citation type="submission" date="2016-04" db="UniProtKB">
        <authorList>
            <consortium name="WormBaseParasite"/>
        </authorList>
    </citation>
    <scope>IDENTIFICATION</scope>
</reference>
<keyword evidence="6" id="KW-0862">Zinc</keyword>
<gene>
    <name evidence="10" type="ORF">HNAJ_LOCUS9627</name>
</gene>
<evidence type="ECO:0000256" key="7">
    <source>
        <dbReference type="ARBA" id="ARBA00023136"/>
    </source>
</evidence>
<feature type="transmembrane region" description="Helical" evidence="8">
    <location>
        <begin position="72"/>
        <end position="97"/>
    </location>
</feature>
<organism evidence="12">
    <name type="scientific">Rodentolepis nana</name>
    <name type="common">Dwarf tapeworm</name>
    <name type="synonym">Hymenolepis nana</name>
    <dbReference type="NCBI Taxonomy" id="102285"/>
    <lineage>
        <taxon>Eukaryota</taxon>
        <taxon>Metazoa</taxon>
        <taxon>Spiralia</taxon>
        <taxon>Lophotrochozoa</taxon>
        <taxon>Platyhelminthes</taxon>
        <taxon>Cestoda</taxon>
        <taxon>Eucestoda</taxon>
        <taxon>Cyclophyllidea</taxon>
        <taxon>Hymenolepididae</taxon>
        <taxon>Rodentolepis</taxon>
    </lineage>
</organism>
<evidence type="ECO:0000256" key="2">
    <source>
        <dbReference type="ARBA" id="ARBA00004481"/>
    </source>
</evidence>
<sequence>MCCVVPNWLVNWAKLEDVTTPTSYSPISNIAHSSTPRQVGTSSPHFGETSTRAFCTSCQSDVDTAILRKDGAFTFLASCVLIYFRCGIFCCFIPFCLKSYKDTVHYCPVCSRELGRLKRI</sequence>
<evidence type="ECO:0000313" key="11">
    <source>
        <dbReference type="Proteomes" id="UP000278807"/>
    </source>
</evidence>
<dbReference type="PANTHER" id="PTHR23292">
    <property type="entry name" value="LIPOPOLYSACCHARIDE-INDUCED TUMOR NECROSIS FACTOR-ALPHA FACTOR"/>
    <property type="match status" value="1"/>
</dbReference>
<dbReference type="PROSITE" id="PS51837">
    <property type="entry name" value="LITAF"/>
    <property type="match status" value="1"/>
</dbReference>
<evidence type="ECO:0000256" key="1">
    <source>
        <dbReference type="ARBA" id="ARBA00004414"/>
    </source>
</evidence>
<comment type="subcellular location">
    <subcellularLocation>
        <location evidence="2">Endosome membrane</location>
        <topology evidence="2">Peripheral membrane protein</topology>
    </subcellularLocation>
    <subcellularLocation>
        <location evidence="1">Late endosome membrane</location>
    </subcellularLocation>
    <subcellularLocation>
        <location evidence="3">Lysosome membrane</location>
        <topology evidence="3">Peripheral membrane protein</topology>
        <orientation evidence="3">Cytoplasmic side</orientation>
    </subcellularLocation>
</comment>
<name>A0A158QIL9_RODNA</name>
<dbReference type="Pfam" id="PF10601">
    <property type="entry name" value="zf-LITAF-like"/>
    <property type="match status" value="1"/>
</dbReference>
<feature type="domain" description="LITAF" evidence="9">
    <location>
        <begin position="35"/>
        <end position="119"/>
    </location>
</feature>
<proteinExistence type="inferred from homology"/>
<dbReference type="InterPro" id="IPR037519">
    <property type="entry name" value="LITAF_fam"/>
</dbReference>
<evidence type="ECO:0000256" key="3">
    <source>
        <dbReference type="ARBA" id="ARBA00004630"/>
    </source>
</evidence>
<dbReference type="OrthoDB" id="5599753at2759"/>
<evidence type="ECO:0000259" key="9">
    <source>
        <dbReference type="PROSITE" id="PS51837"/>
    </source>
</evidence>
<evidence type="ECO:0000313" key="12">
    <source>
        <dbReference type="WBParaSite" id="HNAJ_0000963201-mRNA-1"/>
    </source>
</evidence>
<keyword evidence="8" id="KW-1133">Transmembrane helix</keyword>
<dbReference type="STRING" id="102285.A0A158QIL9"/>
<reference evidence="10 11" key="2">
    <citation type="submission" date="2018-11" db="EMBL/GenBank/DDBJ databases">
        <authorList>
            <consortium name="Pathogen Informatics"/>
        </authorList>
    </citation>
    <scope>NUCLEOTIDE SEQUENCE [LARGE SCALE GENOMIC DNA]</scope>
</reference>
<dbReference type="Proteomes" id="UP000278807">
    <property type="component" value="Unassembled WGS sequence"/>
</dbReference>
<comment type="similarity">
    <text evidence="4">Belongs to the CDIP1/LITAF family.</text>
</comment>
<dbReference type="WBParaSite" id="HNAJ_0000963201-mRNA-1">
    <property type="protein sequence ID" value="HNAJ_0000963201-mRNA-1"/>
    <property type="gene ID" value="HNAJ_0000963201"/>
</dbReference>
<keyword evidence="11" id="KW-1185">Reference proteome</keyword>
<dbReference type="GO" id="GO:0008270">
    <property type="term" value="F:zinc ion binding"/>
    <property type="evidence" value="ECO:0007669"/>
    <property type="project" value="TreeGrafter"/>
</dbReference>
<keyword evidence="7 8" id="KW-0472">Membrane</keyword>
<evidence type="ECO:0000313" key="10">
    <source>
        <dbReference type="EMBL" id="VDO06229.1"/>
    </source>
</evidence>
<dbReference type="GO" id="GO:0031902">
    <property type="term" value="C:late endosome membrane"/>
    <property type="evidence" value="ECO:0007669"/>
    <property type="project" value="UniProtKB-SubCell"/>
</dbReference>
<dbReference type="GO" id="GO:0005765">
    <property type="term" value="C:lysosomal membrane"/>
    <property type="evidence" value="ECO:0007669"/>
    <property type="project" value="UniProtKB-SubCell"/>
</dbReference>
<evidence type="ECO:0000256" key="5">
    <source>
        <dbReference type="ARBA" id="ARBA00022723"/>
    </source>
</evidence>
<evidence type="ECO:0000256" key="8">
    <source>
        <dbReference type="SAM" id="Phobius"/>
    </source>
</evidence>
<keyword evidence="5" id="KW-0479">Metal-binding</keyword>
<evidence type="ECO:0000256" key="6">
    <source>
        <dbReference type="ARBA" id="ARBA00022833"/>
    </source>
</evidence>
<dbReference type="AlphaFoldDB" id="A0A158QIL9"/>
<dbReference type="PANTHER" id="PTHR23292:SF6">
    <property type="entry name" value="FI16602P1-RELATED"/>
    <property type="match status" value="1"/>
</dbReference>
<dbReference type="InterPro" id="IPR006629">
    <property type="entry name" value="LITAF"/>
</dbReference>
<protein>
    <submittedName>
        <fullName evidence="12">LITAF domain-containing protein</fullName>
    </submittedName>
</protein>